<dbReference type="EMBL" id="CANTFL010000873">
    <property type="protein sequence ID" value="CAI5728352.1"/>
    <property type="molecule type" value="Genomic_DNA"/>
</dbReference>
<organism evidence="3 4">
    <name type="scientific">Hyaloperonospora brassicae</name>
    <name type="common">Brassica downy mildew</name>
    <name type="synonym">Peronospora brassicae</name>
    <dbReference type="NCBI Taxonomy" id="162125"/>
    <lineage>
        <taxon>Eukaryota</taxon>
        <taxon>Sar</taxon>
        <taxon>Stramenopiles</taxon>
        <taxon>Oomycota</taxon>
        <taxon>Peronosporomycetes</taxon>
        <taxon>Peronosporales</taxon>
        <taxon>Peronosporaceae</taxon>
        <taxon>Hyaloperonospora</taxon>
    </lineage>
</organism>
<feature type="region of interest" description="Disordered" evidence="1">
    <location>
        <begin position="90"/>
        <end position="126"/>
    </location>
</feature>
<feature type="transmembrane region" description="Helical" evidence="2">
    <location>
        <begin position="155"/>
        <end position="179"/>
    </location>
</feature>
<name>A0AAV0TVN2_HYABA</name>
<feature type="transmembrane region" description="Helical" evidence="2">
    <location>
        <begin position="338"/>
        <end position="355"/>
    </location>
</feature>
<accession>A0AAV0TVN2</accession>
<dbReference type="AlphaFoldDB" id="A0AAV0TVN2"/>
<gene>
    <name evidence="3" type="ORF">HBR001_LOCUS4305</name>
</gene>
<sequence>MAQAQLLSAAEKRAARRARVLQGSASRLQLVTGQITALAASSDASSVASSGPKAHSTDVDEAVDAPSDLHVVSPEAPVAVPTPFVRVDQVQRRRDAAARRRQQQAKSHEETRGGVDASEPRDSEAIRSVVRQNQLAETVSSAERSVKSASLHGRALTLFLLEEKLVLLLIIATALYAAVNMDVRSIMANMATTNDLVDVSYDDLLASGVPVESIRHQLERGHGLSGEKQAALAHLQKQEQQAEMDALATTGRTGWLPDVASLGGFWTSMMAHPPVVLAVFLVRLLVSTGAKAVHKSLGLPDVKHPEESDLGFLVNMALSNRPVLKEFLVKGRKSLDDLFVFLFALVMFVAVRVIWLSY</sequence>
<dbReference type="Proteomes" id="UP001162031">
    <property type="component" value="Unassembled WGS sequence"/>
</dbReference>
<feature type="compositionally biased region" description="Low complexity" evidence="1">
    <location>
        <begin position="39"/>
        <end position="50"/>
    </location>
</feature>
<evidence type="ECO:0000256" key="2">
    <source>
        <dbReference type="SAM" id="Phobius"/>
    </source>
</evidence>
<keyword evidence="4" id="KW-1185">Reference proteome</keyword>
<feature type="region of interest" description="Disordered" evidence="1">
    <location>
        <begin position="39"/>
        <end position="59"/>
    </location>
</feature>
<proteinExistence type="predicted"/>
<feature type="compositionally biased region" description="Basic and acidic residues" evidence="1">
    <location>
        <begin position="106"/>
        <end position="125"/>
    </location>
</feature>
<protein>
    <submittedName>
        <fullName evidence="3">Uncharacterized protein</fullName>
    </submittedName>
</protein>
<evidence type="ECO:0000256" key="1">
    <source>
        <dbReference type="SAM" id="MobiDB-lite"/>
    </source>
</evidence>
<evidence type="ECO:0000313" key="3">
    <source>
        <dbReference type="EMBL" id="CAI5728352.1"/>
    </source>
</evidence>
<comment type="caution">
    <text evidence="3">The sequence shown here is derived from an EMBL/GenBank/DDBJ whole genome shotgun (WGS) entry which is preliminary data.</text>
</comment>
<keyword evidence="2" id="KW-0812">Transmembrane</keyword>
<evidence type="ECO:0000313" key="4">
    <source>
        <dbReference type="Proteomes" id="UP001162031"/>
    </source>
</evidence>
<feature type="transmembrane region" description="Helical" evidence="2">
    <location>
        <begin position="265"/>
        <end position="286"/>
    </location>
</feature>
<keyword evidence="2" id="KW-0472">Membrane</keyword>
<reference evidence="3" key="1">
    <citation type="submission" date="2022-12" db="EMBL/GenBank/DDBJ databases">
        <authorList>
            <person name="Webb A."/>
        </authorList>
    </citation>
    <scope>NUCLEOTIDE SEQUENCE</scope>
    <source>
        <strain evidence="3">Hp1</strain>
    </source>
</reference>
<keyword evidence="2" id="KW-1133">Transmembrane helix</keyword>